<name>A0AAY4D937_9TELE</name>
<accession>A0AAY4D937</accession>
<keyword evidence="6 9" id="KW-0482">Metalloprotease</keyword>
<feature type="binding site" evidence="9">
    <location>
        <position position="220"/>
    </location>
    <ligand>
        <name>Zn(2+)</name>
        <dbReference type="ChEBI" id="CHEBI:29105"/>
        <note>catalytic</note>
    </ligand>
</feature>
<feature type="binding site" evidence="9">
    <location>
        <position position="210"/>
    </location>
    <ligand>
        <name>Zn(2+)</name>
        <dbReference type="ChEBI" id="CHEBI:29105"/>
        <note>catalytic</note>
    </ligand>
</feature>
<keyword evidence="5 9" id="KW-0862">Zinc</keyword>
<evidence type="ECO:0000256" key="1">
    <source>
        <dbReference type="ARBA" id="ARBA00022670"/>
    </source>
</evidence>
<dbReference type="SMART" id="SM00235">
    <property type="entry name" value="ZnMc"/>
    <property type="match status" value="1"/>
</dbReference>
<dbReference type="GO" id="GO:0006508">
    <property type="term" value="P:proteolysis"/>
    <property type="evidence" value="ECO:0007669"/>
    <property type="project" value="UniProtKB-KW"/>
</dbReference>
<organism evidence="12 13">
    <name type="scientific">Denticeps clupeoides</name>
    <name type="common">denticle herring</name>
    <dbReference type="NCBI Taxonomy" id="299321"/>
    <lineage>
        <taxon>Eukaryota</taxon>
        <taxon>Metazoa</taxon>
        <taxon>Chordata</taxon>
        <taxon>Craniata</taxon>
        <taxon>Vertebrata</taxon>
        <taxon>Euteleostomi</taxon>
        <taxon>Actinopterygii</taxon>
        <taxon>Neopterygii</taxon>
        <taxon>Teleostei</taxon>
        <taxon>Clupei</taxon>
        <taxon>Clupeiformes</taxon>
        <taxon>Denticipitoidei</taxon>
        <taxon>Denticipitidae</taxon>
        <taxon>Denticeps</taxon>
    </lineage>
</organism>
<feature type="active site" evidence="9">
    <location>
        <position position="211"/>
    </location>
</feature>
<keyword evidence="2 9" id="KW-0479">Metal-binding</keyword>
<reference evidence="12" key="2">
    <citation type="submission" date="2025-08" db="UniProtKB">
        <authorList>
            <consortium name="Ensembl"/>
        </authorList>
    </citation>
    <scope>IDENTIFICATION</scope>
</reference>
<keyword evidence="3" id="KW-0732">Signal</keyword>
<comment type="caution">
    <text evidence="9">Lacks conserved residue(s) required for the propagation of feature annotation.</text>
</comment>
<evidence type="ECO:0000256" key="9">
    <source>
        <dbReference type="PROSITE-ProRule" id="PRU01211"/>
    </source>
</evidence>
<feature type="binding site" evidence="9">
    <location>
        <position position="214"/>
    </location>
    <ligand>
        <name>Zn(2+)</name>
        <dbReference type="ChEBI" id="CHEBI:29105"/>
        <note>catalytic</note>
    </ligand>
</feature>
<evidence type="ECO:0000313" key="12">
    <source>
        <dbReference type="Ensembl" id="ENSDCDP00010042080.1"/>
    </source>
</evidence>
<dbReference type="SUPFAM" id="SSF55486">
    <property type="entry name" value="Metalloproteases ('zincins'), catalytic domain"/>
    <property type="match status" value="1"/>
</dbReference>
<evidence type="ECO:0000256" key="10">
    <source>
        <dbReference type="RuleBase" id="RU361183"/>
    </source>
</evidence>
<protein>
    <recommendedName>
        <fullName evidence="10">Metalloendopeptidase</fullName>
        <ecNumber evidence="10">3.4.24.-</ecNumber>
    </recommendedName>
</protein>
<evidence type="ECO:0000256" key="5">
    <source>
        <dbReference type="ARBA" id="ARBA00022833"/>
    </source>
</evidence>
<reference evidence="12" key="3">
    <citation type="submission" date="2025-09" db="UniProtKB">
        <authorList>
            <consortium name="Ensembl"/>
        </authorList>
    </citation>
    <scope>IDENTIFICATION</scope>
</reference>
<evidence type="ECO:0000313" key="13">
    <source>
        <dbReference type="Proteomes" id="UP000694580"/>
    </source>
</evidence>
<dbReference type="InterPro" id="IPR001506">
    <property type="entry name" value="Peptidase_M12A"/>
</dbReference>
<dbReference type="Pfam" id="PF01400">
    <property type="entry name" value="Astacin"/>
    <property type="match status" value="1"/>
</dbReference>
<dbReference type="InterPro" id="IPR006026">
    <property type="entry name" value="Peptidase_Metallo"/>
</dbReference>
<proteinExistence type="predicted"/>
<keyword evidence="7" id="KW-0865">Zymogen</keyword>
<dbReference type="PRINTS" id="PR00480">
    <property type="entry name" value="ASTACIN"/>
</dbReference>
<dbReference type="GO" id="GO:0004222">
    <property type="term" value="F:metalloendopeptidase activity"/>
    <property type="evidence" value="ECO:0007669"/>
    <property type="project" value="UniProtKB-UniRule"/>
</dbReference>
<evidence type="ECO:0000259" key="11">
    <source>
        <dbReference type="PROSITE" id="PS51864"/>
    </source>
</evidence>
<dbReference type="Gene3D" id="3.40.390.10">
    <property type="entry name" value="Collagenase (Catalytic Domain)"/>
    <property type="match status" value="1"/>
</dbReference>
<dbReference type="AlphaFoldDB" id="A0AAY4D937"/>
<dbReference type="Ensembl" id="ENSDCDT00010052113.1">
    <property type="protein sequence ID" value="ENSDCDP00010042080.1"/>
    <property type="gene ID" value="ENSDCDG00010026337.1"/>
</dbReference>
<dbReference type="InterPro" id="IPR024079">
    <property type="entry name" value="MetalloPept_cat_dom_sf"/>
</dbReference>
<sequence>MQKKTKKKEIPSAYIFCASLEKVASHTSAACRVLQLLLRIRAVQVSTIGAIKRAAWFAQTNAFNMFLLHVLGNAEVFSASNVIERANRNLGRMIGGPRIMFGDVAVEGGFQSGVPCTSRDCLWPKSKNGKVYVPVVVSKKFSSRETEAIRCALDSFHSKTCVRFMKRSSERDYIDITPKEGCWSYIGRTTGRQELSLQRGACLHRPTIQHELLHALGFHHEHSRSDRDNHVHVLYRNIMPGAEGQFQKVRTNNQVSPYDYSSVMHYGRADFSRNGEPTIIPVHDGSIPIGRATQMSLSDVLRVNRLYCQ</sequence>
<keyword evidence="8" id="KW-1015">Disulfide bond</keyword>
<reference evidence="12 13" key="1">
    <citation type="submission" date="2020-06" db="EMBL/GenBank/DDBJ databases">
        <authorList>
            <consortium name="Wellcome Sanger Institute Data Sharing"/>
        </authorList>
    </citation>
    <scope>NUCLEOTIDE SEQUENCE [LARGE SCALE GENOMIC DNA]</scope>
</reference>
<dbReference type="GO" id="GO:0008270">
    <property type="term" value="F:zinc ion binding"/>
    <property type="evidence" value="ECO:0007669"/>
    <property type="project" value="UniProtKB-UniRule"/>
</dbReference>
<dbReference type="PROSITE" id="PS51864">
    <property type="entry name" value="ASTACIN"/>
    <property type="match status" value="1"/>
</dbReference>
<dbReference type="EC" id="3.4.24.-" evidence="10"/>
<dbReference type="PANTHER" id="PTHR10127">
    <property type="entry name" value="DISCOIDIN, CUB, EGF, LAMININ , AND ZINC METALLOPROTEASE DOMAIN CONTAINING"/>
    <property type="match status" value="1"/>
</dbReference>
<keyword evidence="4 9" id="KW-0378">Hydrolase</keyword>
<evidence type="ECO:0000256" key="3">
    <source>
        <dbReference type="ARBA" id="ARBA00022729"/>
    </source>
</evidence>
<keyword evidence="1 9" id="KW-0645">Protease</keyword>
<evidence type="ECO:0000256" key="6">
    <source>
        <dbReference type="ARBA" id="ARBA00023049"/>
    </source>
</evidence>
<dbReference type="FunFam" id="3.40.390.10:FF:000040">
    <property type="entry name" value="Metalloendopeptidase"/>
    <property type="match status" value="1"/>
</dbReference>
<gene>
    <name evidence="12" type="primary">LOC114766233</name>
</gene>
<dbReference type="GeneTree" id="ENSGT00940000154856"/>
<evidence type="ECO:0000256" key="4">
    <source>
        <dbReference type="ARBA" id="ARBA00022801"/>
    </source>
</evidence>
<comment type="cofactor">
    <cofactor evidence="9 10">
        <name>Zn(2+)</name>
        <dbReference type="ChEBI" id="CHEBI:29105"/>
    </cofactor>
    <text evidence="9 10">Binds 1 zinc ion per subunit.</text>
</comment>
<dbReference type="Proteomes" id="UP000694580">
    <property type="component" value="Chromosome 16"/>
</dbReference>
<evidence type="ECO:0000256" key="7">
    <source>
        <dbReference type="ARBA" id="ARBA00023145"/>
    </source>
</evidence>
<keyword evidence="13" id="KW-1185">Reference proteome</keyword>
<evidence type="ECO:0000256" key="2">
    <source>
        <dbReference type="ARBA" id="ARBA00022723"/>
    </source>
</evidence>
<feature type="domain" description="Peptidase M12A" evidence="11">
    <location>
        <begin position="112"/>
        <end position="309"/>
    </location>
</feature>
<dbReference type="PANTHER" id="PTHR10127:SF899">
    <property type="entry name" value="ASTACIN-LIKE METALLOENDOPEPTIDASE-RELATED"/>
    <property type="match status" value="1"/>
</dbReference>
<evidence type="ECO:0000256" key="8">
    <source>
        <dbReference type="ARBA" id="ARBA00023157"/>
    </source>
</evidence>